<dbReference type="AlphaFoldDB" id="A0A2A2M300"/>
<keyword evidence="3" id="KW-0378">Hydrolase</keyword>
<dbReference type="Gene3D" id="3.40.50.1470">
    <property type="entry name" value="Peptidyl-tRNA hydrolase"/>
    <property type="match status" value="1"/>
</dbReference>
<accession>A0A2A2M300</accession>
<name>A0A2A2M300_9BILA</name>
<evidence type="ECO:0000256" key="5">
    <source>
        <dbReference type="ARBA" id="ARBA00038063"/>
    </source>
</evidence>
<dbReference type="GO" id="GO:0004045">
    <property type="term" value="F:peptidyl-tRNA hydrolase activity"/>
    <property type="evidence" value="ECO:0007669"/>
    <property type="project" value="UniProtKB-EC"/>
</dbReference>
<dbReference type="OrthoDB" id="8299775at2759"/>
<organism evidence="6 7">
    <name type="scientific">Diploscapter pachys</name>
    <dbReference type="NCBI Taxonomy" id="2018661"/>
    <lineage>
        <taxon>Eukaryota</taxon>
        <taxon>Metazoa</taxon>
        <taxon>Ecdysozoa</taxon>
        <taxon>Nematoda</taxon>
        <taxon>Chromadorea</taxon>
        <taxon>Rhabditida</taxon>
        <taxon>Rhabditina</taxon>
        <taxon>Rhabditomorpha</taxon>
        <taxon>Rhabditoidea</taxon>
        <taxon>Rhabditidae</taxon>
        <taxon>Diploscapter</taxon>
    </lineage>
</organism>
<protein>
    <recommendedName>
        <fullName evidence="1">peptidyl-tRNA hydrolase</fullName>
        <ecNumber evidence="1">3.1.1.29</ecNumber>
    </recommendedName>
</protein>
<evidence type="ECO:0000256" key="2">
    <source>
        <dbReference type="ARBA" id="ARBA00022555"/>
    </source>
</evidence>
<reference evidence="6 7" key="1">
    <citation type="journal article" date="2017" name="Curr. Biol.">
        <title>Genome architecture and evolution of a unichromosomal asexual nematode.</title>
        <authorList>
            <person name="Fradin H."/>
            <person name="Zegar C."/>
            <person name="Gutwein M."/>
            <person name="Lucas J."/>
            <person name="Kovtun M."/>
            <person name="Corcoran D."/>
            <person name="Baugh L.R."/>
            <person name="Kiontke K."/>
            <person name="Gunsalus K."/>
            <person name="Fitch D.H."/>
            <person name="Piano F."/>
        </authorList>
    </citation>
    <scope>NUCLEOTIDE SEQUENCE [LARGE SCALE GENOMIC DNA]</scope>
    <source>
        <strain evidence="6">PF1309</strain>
    </source>
</reference>
<comment type="caution">
    <text evidence="6">The sequence shown here is derived from an EMBL/GenBank/DDBJ whole genome shotgun (WGS) entry which is preliminary data.</text>
</comment>
<dbReference type="EC" id="3.1.1.29" evidence="1"/>
<keyword evidence="7" id="KW-1185">Reference proteome</keyword>
<dbReference type="PANTHER" id="PTHR17224:SF1">
    <property type="entry name" value="PEPTIDYL-TRNA HYDROLASE"/>
    <property type="match status" value="1"/>
</dbReference>
<proteinExistence type="inferred from homology"/>
<dbReference type="NCBIfam" id="TIGR00447">
    <property type="entry name" value="pth"/>
    <property type="match status" value="1"/>
</dbReference>
<keyword evidence="2" id="KW-0820">tRNA-binding</keyword>
<dbReference type="STRING" id="2018661.A0A2A2M300"/>
<evidence type="ECO:0000313" key="6">
    <source>
        <dbReference type="EMBL" id="PAV92828.1"/>
    </source>
</evidence>
<gene>
    <name evidence="6" type="ORF">WR25_04750</name>
</gene>
<evidence type="ECO:0000256" key="1">
    <source>
        <dbReference type="ARBA" id="ARBA00013260"/>
    </source>
</evidence>
<dbReference type="NCBIfam" id="TIGR02466">
    <property type="entry name" value="TIGR02466 family protein"/>
    <property type="match status" value="1"/>
</dbReference>
<dbReference type="InterPro" id="IPR036416">
    <property type="entry name" value="Pept_tRNA_hydro_sf"/>
</dbReference>
<dbReference type="SUPFAM" id="SSF53178">
    <property type="entry name" value="Peptidyl-tRNA hydrolase-like"/>
    <property type="match status" value="1"/>
</dbReference>
<dbReference type="CDD" id="cd00462">
    <property type="entry name" value="PTH"/>
    <property type="match status" value="1"/>
</dbReference>
<keyword evidence="4" id="KW-0694">RNA-binding</keyword>
<dbReference type="Proteomes" id="UP000218231">
    <property type="component" value="Unassembled WGS sequence"/>
</dbReference>
<evidence type="ECO:0000256" key="4">
    <source>
        <dbReference type="ARBA" id="ARBA00022884"/>
    </source>
</evidence>
<dbReference type="PANTHER" id="PTHR17224">
    <property type="entry name" value="PEPTIDYL-TRNA HYDROLASE"/>
    <property type="match status" value="1"/>
</dbReference>
<dbReference type="GO" id="GO:0000049">
    <property type="term" value="F:tRNA binding"/>
    <property type="evidence" value="ECO:0007669"/>
    <property type="project" value="UniProtKB-KW"/>
</dbReference>
<dbReference type="InterPro" id="IPR001328">
    <property type="entry name" value="Pept_tRNA_hydro"/>
</dbReference>
<comment type="similarity">
    <text evidence="5">Belongs to the PTH family.</text>
</comment>
<dbReference type="Pfam" id="PF13759">
    <property type="entry name" value="2OG-FeII_Oxy_5"/>
    <property type="match status" value="1"/>
</dbReference>
<dbReference type="SUPFAM" id="SSF51197">
    <property type="entry name" value="Clavaminate synthase-like"/>
    <property type="match status" value="1"/>
</dbReference>
<dbReference type="EMBL" id="LIAE01005976">
    <property type="protein sequence ID" value="PAV92828.1"/>
    <property type="molecule type" value="Genomic_DNA"/>
</dbReference>
<dbReference type="Pfam" id="PF01195">
    <property type="entry name" value="Pept_tRNA_hydro"/>
    <property type="match status" value="1"/>
</dbReference>
<dbReference type="Gene3D" id="2.60.120.620">
    <property type="entry name" value="q2cbj1_9rhob like domain"/>
    <property type="match status" value="1"/>
</dbReference>
<dbReference type="PROSITE" id="PS01196">
    <property type="entry name" value="PEPT_TRNA_HYDROL_2"/>
    <property type="match status" value="1"/>
</dbReference>
<evidence type="ECO:0000256" key="3">
    <source>
        <dbReference type="ARBA" id="ARBA00022801"/>
    </source>
</evidence>
<sequence length="334" mass="36501">MHGFGPVKKQFQGWTQEGRIGSHKVLLLKPATFMNESGRAIGEALRFYKLGPDALTVFHDELDLAPFKVKVKRGGGTAGHNGLRSTDQHLGPEFRRVRIGIGHPGHKDRVTGYVLGNYAKAELDPLSDMLGAIGAEAPTLFATRFYEGELGDAGLIEELEEACLDLAREDRAGVAWSKAHGYRGYTSYASLNDLPARDPRFADLVKLLNKHVARFAEACAFDLGGRKLKLDSLWVNVLKPGGTHSGHIHPHSAVSGTIYIATPAGAGALKLEDPRLPMMMAAPTRRADAGEDHATFVYAEPKPGSVFLWESWLRHEVVPNAAKGERISISFNYR</sequence>
<dbReference type="InterPro" id="IPR012668">
    <property type="entry name" value="CHP02466"/>
</dbReference>
<evidence type="ECO:0000313" key="7">
    <source>
        <dbReference type="Proteomes" id="UP000218231"/>
    </source>
</evidence>
<dbReference type="InterPro" id="IPR018171">
    <property type="entry name" value="Pept_tRNA_hydro_CS"/>
</dbReference>